<dbReference type="Gene3D" id="1.20.5.1930">
    <property type="match status" value="1"/>
</dbReference>
<evidence type="ECO:0000256" key="5">
    <source>
        <dbReference type="ARBA" id="ARBA00023012"/>
    </source>
</evidence>
<keyword evidence="7" id="KW-0472">Membrane</keyword>
<comment type="catalytic activity">
    <reaction evidence="1">
        <text>ATP + protein L-histidine = ADP + protein N-phospho-L-histidine.</text>
        <dbReference type="EC" id="2.7.13.3"/>
    </reaction>
</comment>
<keyword evidence="10" id="KW-1185">Reference proteome</keyword>
<keyword evidence="5" id="KW-0902">Two-component regulatory system</keyword>
<feature type="transmembrane region" description="Helical" evidence="7">
    <location>
        <begin position="179"/>
        <end position="197"/>
    </location>
</feature>
<dbReference type="InterPro" id="IPR005467">
    <property type="entry name" value="His_kinase_dom"/>
</dbReference>
<feature type="transmembrane region" description="Helical" evidence="7">
    <location>
        <begin position="204"/>
        <end position="223"/>
    </location>
</feature>
<protein>
    <recommendedName>
        <fullName evidence="2">histidine kinase</fullName>
        <ecNumber evidence="2">2.7.13.3</ecNumber>
    </recommendedName>
</protein>
<dbReference type="SUPFAM" id="SSF49785">
    <property type="entry name" value="Galactose-binding domain-like"/>
    <property type="match status" value="1"/>
</dbReference>
<dbReference type="CDD" id="cd16917">
    <property type="entry name" value="HATPase_UhpB-NarQ-NarX-like"/>
    <property type="match status" value="1"/>
</dbReference>
<dbReference type="InterPro" id="IPR050482">
    <property type="entry name" value="Sensor_HK_TwoCompSys"/>
</dbReference>
<dbReference type="PANTHER" id="PTHR24421">
    <property type="entry name" value="NITRATE/NITRITE SENSOR PROTEIN NARX-RELATED"/>
    <property type="match status" value="1"/>
</dbReference>
<dbReference type="Pfam" id="PF07695">
    <property type="entry name" value="7TMR-DISM_7TM"/>
    <property type="match status" value="1"/>
</dbReference>
<dbReference type="SUPFAM" id="SSF55874">
    <property type="entry name" value="ATPase domain of HSP90 chaperone/DNA topoisomerase II/histidine kinase"/>
    <property type="match status" value="1"/>
</dbReference>
<proteinExistence type="predicted"/>
<sequence>MLASSAWAAAPAAPATELPFSSVQAVRAHVLDAQPALPIEQDQPPATGWVDVKLPDFWATRWPGFDGVVWYRLSWQQARADTPVAALLDYLNMAGAIYLNGTLLNRDTNLAEPLTRAWNTPRYLLLPAALLHQGTNTLLVRVSGMAMYQAGLGPTALGPPALMRARFDDARWLRLDIQLVSLAVNATLGCFFLAMWMMRRRETVHSWFAFSTLAWWAVGYNQIAASTWPFGSTDGWEIANAVAFSVYCTAHTLFILRFCERSWPRAERGLWLFVALSSVVLICTPHQRIDDVRSLLFIAQAGQFFAVSLAFVVFAFRYGRTEHRILAYCVLVFVAAGVHDLLAFLTVLHDNTYYTALMSQVLVIGMALVLGRQFVTNLRRIEGFNKDLTRGIEDARSELTRTLHRQHELEIANARLGERLNLAHDLHDGLGGTLVSSIVALERAPQEVPPQRFLSILKELRDDLRIIIDSATSQHYGETTLADQIAPLRHRLTRLLETRGIECRWHPIGIEACMLPAAKSLEIMRILQEALTNVFKHSRASHVDVGVCYDKQGLRMTVHDNGTGFSAQANPAHRGTGMQSMRARVGRLGGTFEIQSAPGSTLITLHLPVSRVDHSSGPPVSDRRTDIARHS</sequence>
<reference evidence="9 10" key="1">
    <citation type="submission" date="2016-10" db="EMBL/GenBank/DDBJ databases">
        <title>Complete genome sequences of three Cupriavidus strains isolated from various Malaysian environments.</title>
        <authorList>
            <person name="Abdullah A.A.-A."/>
            <person name="Shafie N.A.H."/>
            <person name="Lau N.S."/>
        </authorList>
    </citation>
    <scope>NUCLEOTIDE SEQUENCE [LARGE SCALE GENOMIC DNA]</scope>
    <source>
        <strain evidence="9 10">USMAA1020</strain>
    </source>
</reference>
<feature type="transmembrane region" description="Helical" evidence="7">
    <location>
        <begin position="270"/>
        <end position="289"/>
    </location>
</feature>
<evidence type="ECO:0000256" key="1">
    <source>
        <dbReference type="ARBA" id="ARBA00000085"/>
    </source>
</evidence>
<dbReference type="EMBL" id="CP017755">
    <property type="protein sequence ID" value="AOZ08659.1"/>
    <property type="molecule type" value="Genomic_DNA"/>
</dbReference>
<feature type="region of interest" description="Disordered" evidence="6">
    <location>
        <begin position="611"/>
        <end position="631"/>
    </location>
</feature>
<keyword evidence="7" id="KW-1133">Transmembrane helix</keyword>
<dbReference type="EC" id="2.7.13.3" evidence="2"/>
<dbReference type="RefSeq" id="WP_071071330.1">
    <property type="nucleotide sequence ID" value="NZ_CP017755.1"/>
</dbReference>
<dbReference type="Gene3D" id="2.60.120.260">
    <property type="entry name" value="Galactose-binding domain-like"/>
    <property type="match status" value="1"/>
</dbReference>
<feature type="transmembrane region" description="Helical" evidence="7">
    <location>
        <begin position="353"/>
        <end position="371"/>
    </location>
</feature>
<dbReference type="InterPro" id="IPR011623">
    <property type="entry name" value="7TMR_DISM_rcpt_extracell_dom1"/>
</dbReference>
<dbReference type="Pfam" id="PF02518">
    <property type="entry name" value="HATPase_c"/>
    <property type="match status" value="1"/>
</dbReference>
<dbReference type="Gene3D" id="3.30.565.10">
    <property type="entry name" value="Histidine kinase-like ATPase, C-terminal domain"/>
    <property type="match status" value="1"/>
</dbReference>
<name>A0ABM6FAC9_9BURK</name>
<dbReference type="InterPro" id="IPR036890">
    <property type="entry name" value="HATPase_C_sf"/>
</dbReference>
<feature type="transmembrane region" description="Helical" evidence="7">
    <location>
        <begin position="238"/>
        <end position="258"/>
    </location>
</feature>
<dbReference type="SMART" id="SM00387">
    <property type="entry name" value="HATPase_c"/>
    <property type="match status" value="1"/>
</dbReference>
<evidence type="ECO:0000313" key="10">
    <source>
        <dbReference type="Proteomes" id="UP000177515"/>
    </source>
</evidence>
<evidence type="ECO:0000256" key="7">
    <source>
        <dbReference type="SAM" id="Phobius"/>
    </source>
</evidence>
<dbReference type="PANTHER" id="PTHR24421:SF10">
    <property type="entry name" value="NITRATE_NITRITE SENSOR PROTEIN NARQ"/>
    <property type="match status" value="1"/>
</dbReference>
<accession>A0ABM6FAC9</accession>
<evidence type="ECO:0000256" key="2">
    <source>
        <dbReference type="ARBA" id="ARBA00012438"/>
    </source>
</evidence>
<evidence type="ECO:0000256" key="6">
    <source>
        <dbReference type="SAM" id="MobiDB-lite"/>
    </source>
</evidence>
<dbReference type="InterPro" id="IPR003594">
    <property type="entry name" value="HATPase_dom"/>
</dbReference>
<dbReference type="GO" id="GO:0016301">
    <property type="term" value="F:kinase activity"/>
    <property type="evidence" value="ECO:0007669"/>
    <property type="project" value="UniProtKB-KW"/>
</dbReference>
<feature type="transmembrane region" description="Helical" evidence="7">
    <location>
        <begin position="325"/>
        <end position="347"/>
    </location>
</feature>
<dbReference type="PROSITE" id="PS50109">
    <property type="entry name" value="HIS_KIN"/>
    <property type="match status" value="1"/>
</dbReference>
<dbReference type="InterPro" id="IPR008979">
    <property type="entry name" value="Galactose-bd-like_sf"/>
</dbReference>
<evidence type="ECO:0000256" key="3">
    <source>
        <dbReference type="ARBA" id="ARBA00022679"/>
    </source>
</evidence>
<keyword evidence="3" id="KW-0808">Transferase</keyword>
<keyword evidence="7" id="KW-0812">Transmembrane</keyword>
<organism evidence="9 10">
    <name type="scientific">Cupriavidus malaysiensis</name>
    <dbReference type="NCBI Taxonomy" id="367825"/>
    <lineage>
        <taxon>Bacteria</taxon>
        <taxon>Pseudomonadati</taxon>
        <taxon>Pseudomonadota</taxon>
        <taxon>Betaproteobacteria</taxon>
        <taxon>Burkholderiales</taxon>
        <taxon>Burkholderiaceae</taxon>
        <taxon>Cupriavidus</taxon>
    </lineage>
</organism>
<evidence type="ECO:0000259" key="8">
    <source>
        <dbReference type="PROSITE" id="PS50109"/>
    </source>
</evidence>
<feature type="domain" description="Histidine kinase" evidence="8">
    <location>
        <begin position="421"/>
        <end position="611"/>
    </location>
</feature>
<evidence type="ECO:0000313" key="9">
    <source>
        <dbReference type="EMBL" id="AOZ08659.1"/>
    </source>
</evidence>
<gene>
    <name evidence="9" type="ORF">BKK80_22265</name>
</gene>
<evidence type="ECO:0000256" key="4">
    <source>
        <dbReference type="ARBA" id="ARBA00022777"/>
    </source>
</evidence>
<keyword evidence="4 9" id="KW-0418">Kinase</keyword>
<dbReference type="Proteomes" id="UP000177515">
    <property type="component" value="Chromosome 2"/>
</dbReference>
<feature type="transmembrane region" description="Helical" evidence="7">
    <location>
        <begin position="295"/>
        <end position="318"/>
    </location>
</feature>
<feature type="compositionally biased region" description="Basic and acidic residues" evidence="6">
    <location>
        <begin position="621"/>
        <end position="631"/>
    </location>
</feature>